<name>A0A212K111_9PROT</name>
<dbReference type="GO" id="GO:0009279">
    <property type="term" value="C:cell outer membrane"/>
    <property type="evidence" value="ECO:0007669"/>
    <property type="project" value="TreeGrafter"/>
</dbReference>
<gene>
    <name evidence="4" type="ORF">KL86APRO_11969</name>
</gene>
<dbReference type="PANTHER" id="PTHR44858:SF1">
    <property type="entry name" value="UDP-N-ACETYLGLUCOSAMINE--PEPTIDE N-ACETYLGLUCOSAMINYLTRANSFERASE SPINDLY-RELATED"/>
    <property type="match status" value="1"/>
</dbReference>
<reference evidence="4" key="1">
    <citation type="submission" date="2016-04" db="EMBL/GenBank/DDBJ databases">
        <authorList>
            <person name="Evans L.H."/>
            <person name="Alamgir A."/>
            <person name="Owens N."/>
            <person name="Weber N.D."/>
            <person name="Virtaneva K."/>
            <person name="Barbian K."/>
            <person name="Babar A."/>
            <person name="Rosenke K."/>
        </authorList>
    </citation>
    <scope>NUCLEOTIDE SEQUENCE</scope>
    <source>
        <strain evidence="4">86</strain>
    </source>
</reference>
<keyword evidence="2 3" id="KW-0802">TPR repeat</keyword>
<dbReference type="SUPFAM" id="SSF48452">
    <property type="entry name" value="TPR-like"/>
    <property type="match status" value="1"/>
</dbReference>
<dbReference type="SMART" id="SM00028">
    <property type="entry name" value="TPR"/>
    <property type="match status" value="4"/>
</dbReference>
<sequence length="507" mass="53485">MSGGDYAEALSRFVSGDRDPTLFDAVLAADPGHRAARLNRGVLRHQLGRDADALADFDALVALDPDDAGARFNRATTRLRLGRTAEAAADLALAAAQEPDAVDIRVQLVRVRLELGDVAAALADAEAGLARADAAPLHDIRGLALAACGRLAEAEAAFVAAVARDPALRDAHHNLGLVRDDLGRPDDALTAYAAAAALDPADPEPRFCAALARLARGDLAAAWPDFRRRHARPGAPEPRHAHLPEWRGERLDAPLLLVSEQGFGDTLLFGRFAAAAARRAGAAILEAPAPLLPLFAEVPGLSVTDRFTGHAAARCGLPDLPAVLGVGDFSDLAAFPASYLAAPPARIAHWRQSLGDAAGPRLGIVWRGRAETRTAPHLTRAIPLAALLGALPPDADILPLQPVADPDDARRLADDPRVRDAAPADFADTAALATLCDLVVGADSGPIHAALAVGAETWVLPPFSPDWRWSTAPDTTPWYPAARLLRQPAPERWPLAALKRAVLDKFR</sequence>
<evidence type="ECO:0000256" key="3">
    <source>
        <dbReference type="PROSITE-ProRule" id="PRU00339"/>
    </source>
</evidence>
<dbReference type="Gene3D" id="1.25.40.10">
    <property type="entry name" value="Tetratricopeptide repeat domain"/>
    <property type="match status" value="2"/>
</dbReference>
<dbReference type="SUPFAM" id="SSF53756">
    <property type="entry name" value="UDP-Glycosyltransferase/glycogen phosphorylase"/>
    <property type="match status" value="1"/>
</dbReference>
<dbReference type="InterPro" id="IPR019734">
    <property type="entry name" value="TPR_rpt"/>
</dbReference>
<feature type="repeat" description="TPR" evidence="3">
    <location>
        <begin position="169"/>
        <end position="202"/>
    </location>
</feature>
<dbReference type="AlphaFoldDB" id="A0A212K111"/>
<dbReference type="PANTHER" id="PTHR44858">
    <property type="entry name" value="TETRATRICOPEPTIDE REPEAT PROTEIN 6"/>
    <property type="match status" value="1"/>
</dbReference>
<organism evidence="4">
    <name type="scientific">uncultured Alphaproteobacteria bacterium</name>
    <dbReference type="NCBI Taxonomy" id="91750"/>
    <lineage>
        <taxon>Bacteria</taxon>
        <taxon>Pseudomonadati</taxon>
        <taxon>Pseudomonadota</taxon>
        <taxon>Alphaproteobacteria</taxon>
        <taxon>environmental samples</taxon>
    </lineage>
</organism>
<dbReference type="EMBL" id="FLUO01000001">
    <property type="protein sequence ID" value="SBW05346.1"/>
    <property type="molecule type" value="Genomic_DNA"/>
</dbReference>
<accession>A0A212K111</accession>
<dbReference type="GO" id="GO:0046813">
    <property type="term" value="P:receptor-mediated virion attachment to host cell"/>
    <property type="evidence" value="ECO:0007669"/>
    <property type="project" value="TreeGrafter"/>
</dbReference>
<keyword evidence="1" id="KW-0677">Repeat</keyword>
<evidence type="ECO:0000256" key="1">
    <source>
        <dbReference type="ARBA" id="ARBA00022737"/>
    </source>
</evidence>
<dbReference type="PROSITE" id="PS50005">
    <property type="entry name" value="TPR"/>
    <property type="match status" value="1"/>
</dbReference>
<dbReference type="Pfam" id="PF13432">
    <property type="entry name" value="TPR_16"/>
    <property type="match status" value="2"/>
</dbReference>
<dbReference type="InterPro" id="IPR050498">
    <property type="entry name" value="Ycf3"/>
</dbReference>
<dbReference type="Gene3D" id="3.40.50.2000">
    <property type="entry name" value="Glycogen Phosphorylase B"/>
    <property type="match status" value="1"/>
</dbReference>
<evidence type="ECO:0000256" key="2">
    <source>
        <dbReference type="ARBA" id="ARBA00022803"/>
    </source>
</evidence>
<evidence type="ECO:0000313" key="4">
    <source>
        <dbReference type="EMBL" id="SBW05346.1"/>
    </source>
</evidence>
<proteinExistence type="predicted"/>
<dbReference type="InterPro" id="IPR011990">
    <property type="entry name" value="TPR-like_helical_dom_sf"/>
</dbReference>
<protein>
    <submittedName>
        <fullName evidence="4">Putative TPR domain-containing protein</fullName>
    </submittedName>
</protein>